<dbReference type="GO" id="GO:0022857">
    <property type="term" value="F:transmembrane transporter activity"/>
    <property type="evidence" value="ECO:0007669"/>
    <property type="project" value="InterPro"/>
</dbReference>
<name>K4AJQ8_SETIT</name>
<reference evidence="10" key="3">
    <citation type="submission" date="2018-08" db="UniProtKB">
        <authorList>
            <consortium name="EnsemblPlants"/>
        </authorList>
    </citation>
    <scope>IDENTIFICATION</scope>
    <source>
        <strain evidence="10">Yugu1</strain>
    </source>
</reference>
<dbReference type="SUPFAM" id="SSF103481">
    <property type="entry name" value="Multidrug resistance efflux transporter EmrE"/>
    <property type="match status" value="1"/>
</dbReference>
<comment type="subcellular location">
    <subcellularLocation>
        <location evidence="1 6">Membrane</location>
        <topology evidence="1 6">Multi-pass membrane protein</topology>
    </subcellularLocation>
</comment>
<evidence type="ECO:0000313" key="9">
    <source>
        <dbReference type="EMBL" id="RCV43210.1"/>
    </source>
</evidence>
<dbReference type="EnsemblPlants" id="KQK89358">
    <property type="protein sequence ID" value="KQK89358"/>
    <property type="gene ID" value="SETIT_039130mg"/>
</dbReference>
<evidence type="ECO:0000256" key="1">
    <source>
        <dbReference type="ARBA" id="ARBA00004141"/>
    </source>
</evidence>
<evidence type="ECO:0000256" key="7">
    <source>
        <dbReference type="SAM" id="MobiDB-lite"/>
    </source>
</evidence>
<dbReference type="EMBL" id="AGNK02005670">
    <property type="status" value="NOT_ANNOTATED_CDS"/>
    <property type="molecule type" value="Genomic_DNA"/>
</dbReference>
<evidence type="ECO:0000256" key="6">
    <source>
        <dbReference type="RuleBase" id="RU363077"/>
    </source>
</evidence>
<comment type="similarity">
    <text evidence="2 6">Belongs to the drug/metabolite transporter (DMT) superfamily. Plant drug/metabolite exporter (P-DME) (TC 2.A.7.4) family.</text>
</comment>
<dbReference type="AlphaFoldDB" id="K4AJQ8"/>
<dbReference type="EMBL" id="CM003536">
    <property type="protein sequence ID" value="RCV43210.1"/>
    <property type="molecule type" value="Genomic_DNA"/>
</dbReference>
<dbReference type="Gramene" id="KQK89358">
    <property type="protein sequence ID" value="KQK89358"/>
    <property type="gene ID" value="SETIT_039130mg"/>
</dbReference>
<keyword evidence="3 6" id="KW-0812">Transmembrane</keyword>
<evidence type="ECO:0000256" key="4">
    <source>
        <dbReference type="ARBA" id="ARBA00022989"/>
    </source>
</evidence>
<keyword evidence="4 6" id="KW-1133">Transmembrane helix</keyword>
<feature type="transmembrane region" description="Helical" evidence="6">
    <location>
        <begin position="12"/>
        <end position="31"/>
    </location>
</feature>
<evidence type="ECO:0000313" key="11">
    <source>
        <dbReference type="Proteomes" id="UP000004995"/>
    </source>
</evidence>
<feature type="transmembrane region" description="Helical" evidence="6">
    <location>
        <begin position="93"/>
        <end position="113"/>
    </location>
</feature>
<organism evidence="9">
    <name type="scientific">Setaria italica</name>
    <name type="common">Foxtail millet</name>
    <name type="synonym">Panicum italicum</name>
    <dbReference type="NCBI Taxonomy" id="4555"/>
    <lineage>
        <taxon>Eukaryota</taxon>
        <taxon>Viridiplantae</taxon>
        <taxon>Streptophyta</taxon>
        <taxon>Embryophyta</taxon>
        <taxon>Tracheophyta</taxon>
        <taxon>Spermatophyta</taxon>
        <taxon>Magnoliopsida</taxon>
        <taxon>Liliopsida</taxon>
        <taxon>Poales</taxon>
        <taxon>Poaceae</taxon>
        <taxon>PACMAD clade</taxon>
        <taxon>Panicoideae</taxon>
        <taxon>Panicodae</taxon>
        <taxon>Paniceae</taxon>
        <taxon>Cenchrinae</taxon>
        <taxon>Setaria</taxon>
    </lineage>
</organism>
<sequence length="249" mass="27013">MEAVKLRSSSGIAKVTGVALCLAGALTIALYTGPSLSPINHHRAFGAHAAPASKAPSCGTWIIGTFLMVLSNVTWSLWMVWQAVVLKEYPNKMLITTVQCVFSTVQSFVVAAVAERDFTKWKLQFDVSLLAVAYTGFVVTGVSFYLQAWCVEIKGPVFLAFWNPLCFVMTIFCSSSFLGEIVHLGSIVGGLLLVCGLYSVLWGKSRESKIFECSDNTINGVQDGQEHKNPQAMQLGKEEQEEATSTSAV</sequence>
<dbReference type="OMA" id="NKERALC"/>
<feature type="transmembrane region" description="Helical" evidence="6">
    <location>
        <begin position="61"/>
        <end position="81"/>
    </location>
</feature>
<dbReference type="Proteomes" id="UP000004995">
    <property type="component" value="Unassembled WGS sequence"/>
</dbReference>
<feature type="transmembrane region" description="Helical" evidence="6">
    <location>
        <begin position="125"/>
        <end position="146"/>
    </location>
</feature>
<evidence type="ECO:0000313" key="10">
    <source>
        <dbReference type="EnsemblPlants" id="KQK89358"/>
    </source>
</evidence>
<dbReference type="InterPro" id="IPR037185">
    <property type="entry name" value="EmrE-like"/>
</dbReference>
<feature type="transmembrane region" description="Helical" evidence="6">
    <location>
        <begin position="184"/>
        <end position="202"/>
    </location>
</feature>
<proteinExistence type="inferred from homology"/>
<evidence type="ECO:0000256" key="2">
    <source>
        <dbReference type="ARBA" id="ARBA00007635"/>
    </source>
</evidence>
<dbReference type="PANTHER" id="PTHR31218">
    <property type="entry name" value="WAT1-RELATED PROTEIN"/>
    <property type="match status" value="1"/>
</dbReference>
<reference evidence="9" key="2">
    <citation type="submission" date="2015-07" db="EMBL/GenBank/DDBJ databases">
        <authorList>
            <person name="Noorani M."/>
        </authorList>
    </citation>
    <scope>NUCLEOTIDE SEQUENCE</scope>
    <source>
        <strain evidence="9">Yugu1</strain>
    </source>
</reference>
<protein>
    <recommendedName>
        <fullName evidence="6">WAT1-related protein</fullName>
    </recommendedName>
</protein>
<evidence type="ECO:0000256" key="3">
    <source>
        <dbReference type="ARBA" id="ARBA00022692"/>
    </source>
</evidence>
<feature type="domain" description="EamA" evidence="8">
    <location>
        <begin position="63"/>
        <end position="201"/>
    </location>
</feature>
<evidence type="ECO:0000256" key="5">
    <source>
        <dbReference type="ARBA" id="ARBA00023136"/>
    </source>
</evidence>
<dbReference type="Pfam" id="PF00892">
    <property type="entry name" value="EamA"/>
    <property type="match status" value="1"/>
</dbReference>
<feature type="region of interest" description="Disordered" evidence="7">
    <location>
        <begin position="221"/>
        <end position="249"/>
    </location>
</feature>
<evidence type="ECO:0000259" key="8">
    <source>
        <dbReference type="Pfam" id="PF00892"/>
    </source>
</evidence>
<dbReference type="GO" id="GO:0016020">
    <property type="term" value="C:membrane"/>
    <property type="evidence" value="ECO:0007669"/>
    <property type="project" value="UniProtKB-SubCell"/>
</dbReference>
<dbReference type="InterPro" id="IPR000620">
    <property type="entry name" value="EamA_dom"/>
</dbReference>
<dbReference type="eggNOG" id="ENOG502QUJ3">
    <property type="taxonomic scope" value="Eukaryota"/>
</dbReference>
<dbReference type="HOGENOM" id="CLU_025359_2_3_1"/>
<reference evidence="9 11" key="1">
    <citation type="journal article" date="2012" name="Nat. Biotechnol.">
        <title>Reference genome sequence of the model plant Setaria.</title>
        <authorList>
            <person name="Bennetzen J.L."/>
            <person name="Schmutz J."/>
            <person name="Wang H."/>
            <person name="Percifield R."/>
            <person name="Hawkins J."/>
            <person name="Pontaroli A.C."/>
            <person name="Estep M."/>
            <person name="Feng L."/>
            <person name="Vaughn J.N."/>
            <person name="Grimwood J."/>
            <person name="Jenkins J."/>
            <person name="Barry K."/>
            <person name="Lindquist E."/>
            <person name="Hellsten U."/>
            <person name="Deshpande S."/>
            <person name="Wang X."/>
            <person name="Wu X."/>
            <person name="Mitros T."/>
            <person name="Triplett J."/>
            <person name="Yang X."/>
            <person name="Ye C.Y."/>
            <person name="Mauro-Herrera M."/>
            <person name="Wang L."/>
            <person name="Li P."/>
            <person name="Sharma M."/>
            <person name="Sharma R."/>
            <person name="Ronald P.C."/>
            <person name="Panaud O."/>
            <person name="Kellogg E.A."/>
            <person name="Brutnell T.P."/>
            <person name="Doust A.N."/>
            <person name="Tuskan G.A."/>
            <person name="Rokhsar D."/>
            <person name="Devos K.M."/>
        </authorList>
    </citation>
    <scope>NUCLEOTIDE SEQUENCE [LARGE SCALE GENOMIC DNA]</scope>
    <source>
        <strain evidence="11">cv. Yugu1</strain>
        <strain evidence="9">Yugu1</strain>
    </source>
</reference>
<accession>K4AJQ8</accession>
<dbReference type="InterPro" id="IPR030184">
    <property type="entry name" value="WAT1-related"/>
</dbReference>
<keyword evidence="5 6" id="KW-0472">Membrane</keyword>
<keyword evidence="11" id="KW-1185">Reference proteome</keyword>
<gene>
    <name evidence="9" type="ORF">SETIT_9G276900v2</name>
</gene>
<dbReference type="OrthoDB" id="1718296at2759"/>